<evidence type="ECO:0000256" key="2">
    <source>
        <dbReference type="ARBA" id="ARBA00023180"/>
    </source>
</evidence>
<name>A0A378JUT1_9GAMM</name>
<dbReference type="PANTHER" id="PTHR31284:SF10">
    <property type="entry name" value="ACID PHOSPHATASE-LIKE PROTEIN"/>
    <property type="match status" value="1"/>
</dbReference>
<dbReference type="PANTHER" id="PTHR31284">
    <property type="entry name" value="ACID PHOSPHATASE-LIKE PROTEIN"/>
    <property type="match status" value="1"/>
</dbReference>
<dbReference type="SUPFAM" id="SSF56784">
    <property type="entry name" value="HAD-like"/>
    <property type="match status" value="1"/>
</dbReference>
<protein>
    <submittedName>
        <fullName evidence="4">Acid phosphatase, class B</fullName>
    </submittedName>
</protein>
<dbReference type="AlphaFoldDB" id="A0A378JUT1"/>
<proteinExistence type="predicted"/>
<dbReference type="InterPro" id="IPR023214">
    <property type="entry name" value="HAD_sf"/>
</dbReference>
<dbReference type="OrthoDB" id="193314at2"/>
<feature type="chain" id="PRO_5016787869" evidence="3">
    <location>
        <begin position="21"/>
        <end position="219"/>
    </location>
</feature>
<accession>A0A378JUT1</accession>
<keyword evidence="2" id="KW-0325">Glycoprotein</keyword>
<dbReference type="Pfam" id="PF03767">
    <property type="entry name" value="Acid_phosphat_B"/>
    <property type="match status" value="1"/>
</dbReference>
<sequence length="219" mass="25156">MRYFRLFFALSCFVSFNAVAEPPNLTWVKKEIEVYHDSGAYQRELTAVIEEAHQYLLKQVALNKQRQTKEELALVLDIDETSLSNYDKLARRNFMGTREVIHNEILAADSAPIKPMLALYQDALKNGIKVFFVTGRTESECDATQKNLLVAGYKDWAGLYCKPDNYNSYSIVKFKTKMRKLITEKGYTVVATIGDQYSDLLGGFAKKEFKLPNPFYYLP</sequence>
<organism evidence="4 5">
    <name type="scientific">Legionella busanensis</name>
    <dbReference type="NCBI Taxonomy" id="190655"/>
    <lineage>
        <taxon>Bacteria</taxon>
        <taxon>Pseudomonadati</taxon>
        <taxon>Pseudomonadota</taxon>
        <taxon>Gammaproteobacteria</taxon>
        <taxon>Legionellales</taxon>
        <taxon>Legionellaceae</taxon>
        <taxon>Legionella</taxon>
    </lineage>
</organism>
<gene>
    <name evidence="4" type="ORF">NCTC13316_02075</name>
</gene>
<dbReference type="Proteomes" id="UP000254794">
    <property type="component" value="Unassembled WGS sequence"/>
</dbReference>
<dbReference type="InterPro" id="IPR014403">
    <property type="entry name" value="APS1/VSP"/>
</dbReference>
<evidence type="ECO:0000313" key="4">
    <source>
        <dbReference type="EMBL" id="STX51972.1"/>
    </source>
</evidence>
<evidence type="ECO:0000256" key="1">
    <source>
        <dbReference type="ARBA" id="ARBA00022729"/>
    </source>
</evidence>
<evidence type="ECO:0000256" key="3">
    <source>
        <dbReference type="SAM" id="SignalP"/>
    </source>
</evidence>
<keyword evidence="1 3" id="KW-0732">Signal</keyword>
<dbReference type="PIRSF" id="PIRSF002674">
    <property type="entry name" value="VSP"/>
    <property type="match status" value="1"/>
</dbReference>
<dbReference type="Gene3D" id="3.40.50.1000">
    <property type="entry name" value="HAD superfamily/HAD-like"/>
    <property type="match status" value="1"/>
</dbReference>
<dbReference type="InterPro" id="IPR036412">
    <property type="entry name" value="HAD-like_sf"/>
</dbReference>
<dbReference type="EMBL" id="UGOD01000001">
    <property type="protein sequence ID" value="STX51972.1"/>
    <property type="molecule type" value="Genomic_DNA"/>
</dbReference>
<dbReference type="RefSeq" id="WP_115331569.1">
    <property type="nucleotide sequence ID" value="NZ_CAAAHP010000002.1"/>
</dbReference>
<dbReference type="InterPro" id="IPR005519">
    <property type="entry name" value="Acid_phosphat_B-like"/>
</dbReference>
<keyword evidence="5" id="KW-1185">Reference proteome</keyword>
<reference evidence="4 5" key="1">
    <citation type="submission" date="2018-06" db="EMBL/GenBank/DDBJ databases">
        <authorList>
            <consortium name="Pathogen Informatics"/>
            <person name="Doyle S."/>
        </authorList>
    </citation>
    <scope>NUCLEOTIDE SEQUENCE [LARGE SCALE GENOMIC DNA]</scope>
    <source>
        <strain evidence="4 5">NCTC13316</strain>
    </source>
</reference>
<feature type="signal peptide" evidence="3">
    <location>
        <begin position="1"/>
        <end position="20"/>
    </location>
</feature>
<evidence type="ECO:0000313" key="5">
    <source>
        <dbReference type="Proteomes" id="UP000254794"/>
    </source>
</evidence>